<evidence type="ECO:0000259" key="4">
    <source>
        <dbReference type="PROSITE" id="PS00662"/>
    </source>
</evidence>
<sequence>MVKPYRNENADFKYIKIYFNLALLLNESGESMALNKIAHIRLGDLLVKDGKITSEQLQVALQVQKEKKSKLGNVLIELKYVTNNDILEVLELQLGIPRLDLERYIVDPEVPKILSEDFARKNLVLPIKTDGNILTVVMADPLNIILINDIEIITGYRVDQKVALDSEITNAIDKYFSKNKAEKAVEEFTKDLELGDNNSIDKEILREVNKAPVVRLVNTIILQAAQQNASDIHIEPEEDYLRIRFRVDGDLSEIMRPSNQTHGAIITRIKIMAKMNIAERRKAQDGRIEMVVNNRDLDLRVSSIPTIYGEKIVIRILDRSTFLRDKTELGLLEKSFKNFNTLLKNKNGIILVTGPTGSGKSTTLYSMLSELNNDSKNILTIEDPVEYRMKGIIQSQVNAKAGFDFSNGLRSFLRQDPDIIMVGEIRDHDTAEIAMRAAITGHLVISTLHTNSAVSTIFRLINMGIEPYLVASSIKGIIAQLLVKKTCEECKLPYIPDEIEKKALGIRDDENIELYKGMGCSKCGGTGFKGRIAIYEIVMIDQYARKLIIKGASIDDLEDYVRKSGNDSIQDNCRQLVLNGVTTFGEFMKITHSFEE</sequence>
<comment type="similarity">
    <text evidence="1">Belongs to the GSP E family.</text>
</comment>
<dbReference type="GO" id="GO:0016887">
    <property type="term" value="F:ATP hydrolysis activity"/>
    <property type="evidence" value="ECO:0007669"/>
    <property type="project" value="TreeGrafter"/>
</dbReference>
<keyword evidence="6" id="KW-1185">Reference proteome</keyword>
<proteinExistence type="inferred from homology"/>
<accession>A0AAU9E384</accession>
<dbReference type="InterPro" id="IPR007831">
    <property type="entry name" value="T2SS_GspE_N"/>
</dbReference>
<evidence type="ECO:0000313" key="5">
    <source>
        <dbReference type="EMBL" id="BEP28976.1"/>
    </source>
</evidence>
<dbReference type="InterPro" id="IPR003593">
    <property type="entry name" value="AAA+_ATPase"/>
</dbReference>
<dbReference type="SUPFAM" id="SSF52540">
    <property type="entry name" value="P-loop containing nucleoside triphosphate hydrolases"/>
    <property type="match status" value="1"/>
</dbReference>
<dbReference type="GO" id="GO:0005524">
    <property type="term" value="F:ATP binding"/>
    <property type="evidence" value="ECO:0007669"/>
    <property type="project" value="UniProtKB-KW"/>
</dbReference>
<dbReference type="Gene3D" id="3.30.300.160">
    <property type="entry name" value="Type II secretion system, protein E, N-terminal domain"/>
    <property type="match status" value="1"/>
</dbReference>
<dbReference type="SUPFAM" id="SSF160246">
    <property type="entry name" value="EspE N-terminal domain-like"/>
    <property type="match status" value="1"/>
</dbReference>
<dbReference type="EMBL" id="AP028654">
    <property type="protein sequence ID" value="BEP28976.1"/>
    <property type="molecule type" value="Genomic_DNA"/>
</dbReference>
<evidence type="ECO:0000313" key="6">
    <source>
        <dbReference type="Proteomes" id="UP001321786"/>
    </source>
</evidence>
<dbReference type="Proteomes" id="UP001321786">
    <property type="component" value="Chromosome"/>
</dbReference>
<dbReference type="InterPro" id="IPR037257">
    <property type="entry name" value="T2SS_E_N_sf"/>
</dbReference>
<organism evidence="5 6">
    <name type="scientific">Helicovermis profundi</name>
    <dbReference type="NCBI Taxonomy" id="3065157"/>
    <lineage>
        <taxon>Bacteria</taxon>
        <taxon>Bacillati</taxon>
        <taxon>Bacillota</taxon>
        <taxon>Clostridia</taxon>
        <taxon>Helicovermis</taxon>
    </lineage>
</organism>
<dbReference type="Gene3D" id="3.40.50.300">
    <property type="entry name" value="P-loop containing nucleotide triphosphate hydrolases"/>
    <property type="match status" value="1"/>
</dbReference>
<dbReference type="Pfam" id="PF00437">
    <property type="entry name" value="T2SSE"/>
    <property type="match status" value="1"/>
</dbReference>
<dbReference type="CDD" id="cd01129">
    <property type="entry name" value="PulE-GspE-like"/>
    <property type="match status" value="1"/>
</dbReference>
<evidence type="ECO:0000256" key="3">
    <source>
        <dbReference type="ARBA" id="ARBA00022840"/>
    </source>
</evidence>
<dbReference type="SMART" id="SM00382">
    <property type="entry name" value="AAA"/>
    <property type="match status" value="1"/>
</dbReference>
<dbReference type="Gene3D" id="3.30.450.90">
    <property type="match status" value="1"/>
</dbReference>
<dbReference type="FunFam" id="3.40.50.300:FF:000398">
    <property type="entry name" value="Type IV pilus assembly ATPase PilB"/>
    <property type="match status" value="1"/>
</dbReference>
<feature type="domain" description="Bacterial type II secretion system protein E" evidence="4">
    <location>
        <begin position="413"/>
        <end position="427"/>
    </location>
</feature>
<dbReference type="PANTHER" id="PTHR30258:SF1">
    <property type="entry name" value="PROTEIN TRANSPORT PROTEIN HOFB HOMOLOG"/>
    <property type="match status" value="1"/>
</dbReference>
<dbReference type="InterPro" id="IPR001482">
    <property type="entry name" value="T2SS/T4SS_dom"/>
</dbReference>
<dbReference type="AlphaFoldDB" id="A0AAU9E384"/>
<dbReference type="GO" id="GO:0005886">
    <property type="term" value="C:plasma membrane"/>
    <property type="evidence" value="ECO:0007669"/>
    <property type="project" value="TreeGrafter"/>
</dbReference>
<reference evidence="5 6" key="1">
    <citation type="submission" date="2023-08" db="EMBL/GenBank/DDBJ databases">
        <title>Helicovermis profunda gen. nov., sp. nov., a novel mesophilic, fermentative bacterium within the Bacillota from a deep-sea hydrothermal vent chimney.</title>
        <authorList>
            <person name="Miyazaki U."/>
            <person name="Mizutani D."/>
            <person name="Hashimoto Y."/>
            <person name="Tame A."/>
            <person name="Sawayama S."/>
            <person name="Miyazaki J."/>
            <person name="Takai K."/>
            <person name="Nakagawa S."/>
        </authorList>
    </citation>
    <scope>NUCLEOTIDE SEQUENCE [LARGE SCALE GENOMIC DNA]</scope>
    <source>
        <strain evidence="5 6">S502</strain>
    </source>
</reference>
<dbReference type="InterPro" id="IPR027417">
    <property type="entry name" value="P-loop_NTPase"/>
</dbReference>
<dbReference type="FunFam" id="3.30.450.90:FF:000001">
    <property type="entry name" value="Type II secretion system ATPase GspE"/>
    <property type="match status" value="1"/>
</dbReference>
<dbReference type="PANTHER" id="PTHR30258">
    <property type="entry name" value="TYPE II SECRETION SYSTEM PROTEIN GSPE-RELATED"/>
    <property type="match status" value="1"/>
</dbReference>
<dbReference type="Pfam" id="PF05157">
    <property type="entry name" value="MshEN"/>
    <property type="match status" value="1"/>
</dbReference>
<evidence type="ECO:0000256" key="1">
    <source>
        <dbReference type="ARBA" id="ARBA00006611"/>
    </source>
</evidence>
<keyword evidence="2" id="KW-0547">Nucleotide-binding</keyword>
<dbReference type="PROSITE" id="PS00662">
    <property type="entry name" value="T2SP_E"/>
    <property type="match status" value="1"/>
</dbReference>
<name>A0AAU9E384_9FIRM</name>
<dbReference type="KEGG" id="hprf:HLPR_13070"/>
<protein>
    <submittedName>
        <fullName evidence="5">ATPase, T2SS/T4P/T4SS family</fullName>
    </submittedName>
</protein>
<keyword evidence="3" id="KW-0067">ATP-binding</keyword>
<gene>
    <name evidence="5" type="ORF">HLPR_13070</name>
</gene>
<evidence type="ECO:0000256" key="2">
    <source>
        <dbReference type="ARBA" id="ARBA00022741"/>
    </source>
</evidence>